<dbReference type="Proteomes" id="UP000239576">
    <property type="component" value="Unassembled WGS sequence"/>
</dbReference>
<proteinExistence type="predicted"/>
<accession>A0A2T1DSR2</accession>
<dbReference type="RefSeq" id="WP_106261172.1">
    <property type="nucleotide sequence ID" value="NZ_CAWNSW010000114.1"/>
</dbReference>
<evidence type="ECO:0000313" key="3">
    <source>
        <dbReference type="Proteomes" id="UP000239576"/>
    </source>
</evidence>
<keyword evidence="3" id="KW-1185">Reference proteome</keyword>
<dbReference type="PANTHER" id="PTHR31527:SF0">
    <property type="entry name" value="RE64534P"/>
    <property type="match status" value="1"/>
</dbReference>
<feature type="domain" description="DUF1989" evidence="1">
    <location>
        <begin position="17"/>
        <end position="196"/>
    </location>
</feature>
<dbReference type="Pfam" id="PF09347">
    <property type="entry name" value="DUF1989"/>
    <property type="match status" value="1"/>
</dbReference>
<reference evidence="2 3" key="2">
    <citation type="submission" date="2018-03" db="EMBL/GenBank/DDBJ databases">
        <title>The ancient ancestry and fast evolution of plastids.</title>
        <authorList>
            <person name="Moore K.R."/>
            <person name="Magnabosco C."/>
            <person name="Momper L."/>
            <person name="Gold D.A."/>
            <person name="Bosak T."/>
            <person name="Fournier G.P."/>
        </authorList>
    </citation>
    <scope>NUCLEOTIDE SEQUENCE [LARGE SCALE GENOMIC DNA]</scope>
    <source>
        <strain evidence="2 3">ULC18</strain>
    </source>
</reference>
<dbReference type="AlphaFoldDB" id="A0A2T1DSR2"/>
<evidence type="ECO:0000259" key="1">
    <source>
        <dbReference type="Pfam" id="PF09347"/>
    </source>
</evidence>
<organism evidence="2 3">
    <name type="scientific">Stenomitos frigidus ULC18</name>
    <dbReference type="NCBI Taxonomy" id="2107698"/>
    <lineage>
        <taxon>Bacteria</taxon>
        <taxon>Bacillati</taxon>
        <taxon>Cyanobacteriota</taxon>
        <taxon>Cyanophyceae</taxon>
        <taxon>Leptolyngbyales</taxon>
        <taxon>Leptolyngbyaceae</taxon>
        <taxon>Stenomitos</taxon>
    </lineage>
</organism>
<dbReference type="InterPro" id="IPR017792">
    <property type="entry name" value="UAAP1"/>
</dbReference>
<comment type="caution">
    <text evidence="2">The sequence shown here is derived from an EMBL/GenBank/DDBJ whole genome shotgun (WGS) entry which is preliminary data.</text>
</comment>
<name>A0A2T1DSR2_9CYAN</name>
<dbReference type="PANTHER" id="PTHR31527">
    <property type="entry name" value="RE64534P"/>
    <property type="match status" value="1"/>
</dbReference>
<dbReference type="EMBL" id="PVWK01000162">
    <property type="protein sequence ID" value="PSB23528.1"/>
    <property type="molecule type" value="Genomic_DNA"/>
</dbReference>
<dbReference type="NCBIfam" id="TIGR03425">
    <property type="entry name" value="urea_degr_2"/>
    <property type="match status" value="1"/>
</dbReference>
<evidence type="ECO:0000313" key="2">
    <source>
        <dbReference type="EMBL" id="PSB23528.1"/>
    </source>
</evidence>
<gene>
    <name evidence="2" type="ORF">C7B82_30845</name>
</gene>
<protein>
    <submittedName>
        <fullName evidence="2">Urea carboxylase</fullName>
    </submittedName>
</protein>
<dbReference type="InterPro" id="IPR018959">
    <property type="entry name" value="DUF1989"/>
</dbReference>
<dbReference type="OrthoDB" id="9772660at2"/>
<sequence>MSTEPHLIDPALITWDEVIPGGAYWSRIIKRGTTLRLAAPEGSRGVAVLCYNADNAIERYNAADTAKIQFNAFLKKGMLFYSDMGRVLFSITEDTCGLHDTLGGCSNLVTNAKYRAGDPTGSGKGDPTANGEGDYKNSRDNFLLALTKRNLGKKDIMPNLNLFTRIAVAPDGNLSWAEKTAQPGDFIDLRAEMNVLMVLSNCPHPLDPSPTYEAKPIRAIVWNTPASTADDPIRTSNPEAVRGFQNTDAYLGQLV</sequence>
<reference evidence="3" key="1">
    <citation type="submission" date="2018-02" db="EMBL/GenBank/DDBJ databases">
        <authorList>
            <person name="Moore K."/>
            <person name="Momper L."/>
        </authorList>
    </citation>
    <scope>NUCLEOTIDE SEQUENCE [LARGE SCALE GENOMIC DNA]</scope>
    <source>
        <strain evidence="3">ULC18</strain>
    </source>
</reference>